<dbReference type="PANTHER" id="PTHR30329">
    <property type="entry name" value="STATOR ELEMENT OF FLAGELLAR MOTOR COMPLEX"/>
    <property type="match status" value="1"/>
</dbReference>
<dbReference type="GO" id="GO:0009279">
    <property type="term" value="C:cell outer membrane"/>
    <property type="evidence" value="ECO:0007669"/>
    <property type="project" value="UniProtKB-SubCell"/>
</dbReference>
<dbReference type="EMBL" id="SMKY01000292">
    <property type="protein sequence ID" value="TDD67236.1"/>
    <property type="molecule type" value="Genomic_DNA"/>
</dbReference>
<dbReference type="Pfam" id="PF00691">
    <property type="entry name" value="OmpA"/>
    <property type="match status" value="1"/>
</dbReference>
<keyword evidence="6" id="KW-0812">Transmembrane</keyword>
<feature type="non-terminal residue" evidence="8">
    <location>
        <position position="301"/>
    </location>
</feature>
<evidence type="ECO:0000259" key="7">
    <source>
        <dbReference type="PROSITE" id="PS51123"/>
    </source>
</evidence>
<dbReference type="PANTHER" id="PTHR30329:SF21">
    <property type="entry name" value="LIPOPROTEIN YIAD-RELATED"/>
    <property type="match status" value="1"/>
</dbReference>
<dbReference type="PRINTS" id="PR01021">
    <property type="entry name" value="OMPADOMAIN"/>
</dbReference>
<evidence type="ECO:0000256" key="4">
    <source>
        <dbReference type="PROSITE-ProRule" id="PRU00473"/>
    </source>
</evidence>
<dbReference type="CDD" id="cd07185">
    <property type="entry name" value="OmpA_C-like"/>
    <property type="match status" value="1"/>
</dbReference>
<evidence type="ECO:0000256" key="2">
    <source>
        <dbReference type="ARBA" id="ARBA00023136"/>
    </source>
</evidence>
<dbReference type="InterPro" id="IPR036737">
    <property type="entry name" value="OmpA-like_sf"/>
</dbReference>
<feature type="transmembrane region" description="Helical" evidence="6">
    <location>
        <begin position="20"/>
        <end position="42"/>
    </location>
</feature>
<keyword evidence="9" id="KW-1185">Reference proteome</keyword>
<dbReference type="InterPro" id="IPR006665">
    <property type="entry name" value="OmpA-like"/>
</dbReference>
<protein>
    <recommendedName>
        <fullName evidence="7">OmpA-like domain-containing protein</fullName>
    </recommendedName>
</protein>
<evidence type="ECO:0000313" key="8">
    <source>
        <dbReference type="EMBL" id="TDD67236.1"/>
    </source>
</evidence>
<reference evidence="8 9" key="1">
    <citation type="submission" date="2019-03" db="EMBL/GenBank/DDBJ databases">
        <title>Draft genome sequences of novel Actinobacteria.</title>
        <authorList>
            <person name="Sahin N."/>
            <person name="Ay H."/>
            <person name="Saygin H."/>
        </authorList>
    </citation>
    <scope>NUCLEOTIDE SEQUENCE [LARGE SCALE GENOMIC DNA]</scope>
    <source>
        <strain evidence="8 9">DSM 45941</strain>
    </source>
</reference>
<sequence length="301" mass="31474">MKVAGPSLWHRALQSGATVSASLVLLLLPPAALSIFIGWPLPRAVPNWDTIRGVLTRPIGDELLLNGLACLLWGLWVMFALALLIEVGAALRGQAAPNIPGLSPVQTLAAGIVGAATLALVPAVSRTFAAPQPPLPKADTASITGAPLATPARSGHIAVGYPVASPTADEPSRASAGEASRLQPSPTVRFDFGSAELSPAAEASLTQTVAHIRDHADPAKSIILIGHTDSIGPPDYNQRLSVRRADTVRRALSQDLIEHYQFHVTGQGEAAPLADETHSDGTDNPVGRARNRCVEITYTPL</sequence>
<evidence type="ECO:0000256" key="5">
    <source>
        <dbReference type="SAM" id="MobiDB-lite"/>
    </source>
</evidence>
<dbReference type="Proteomes" id="UP000295578">
    <property type="component" value="Unassembled WGS sequence"/>
</dbReference>
<evidence type="ECO:0000256" key="3">
    <source>
        <dbReference type="ARBA" id="ARBA00023237"/>
    </source>
</evidence>
<keyword evidence="6" id="KW-1133">Transmembrane helix</keyword>
<keyword evidence="3" id="KW-0998">Cell outer membrane</keyword>
<dbReference type="SUPFAM" id="SSF103088">
    <property type="entry name" value="OmpA-like"/>
    <property type="match status" value="1"/>
</dbReference>
<dbReference type="InterPro" id="IPR050330">
    <property type="entry name" value="Bact_OuterMem_StrucFunc"/>
</dbReference>
<dbReference type="Gene3D" id="3.30.1330.60">
    <property type="entry name" value="OmpA-like domain"/>
    <property type="match status" value="1"/>
</dbReference>
<dbReference type="InterPro" id="IPR006664">
    <property type="entry name" value="OMP_bac"/>
</dbReference>
<comment type="subcellular location">
    <subcellularLocation>
        <location evidence="1">Cell outer membrane</location>
    </subcellularLocation>
</comment>
<comment type="caution">
    <text evidence="8">The sequence shown here is derived from an EMBL/GenBank/DDBJ whole genome shotgun (WGS) entry which is preliminary data.</text>
</comment>
<organism evidence="8 9">
    <name type="scientific">Actinomadura darangshiensis</name>
    <dbReference type="NCBI Taxonomy" id="705336"/>
    <lineage>
        <taxon>Bacteria</taxon>
        <taxon>Bacillati</taxon>
        <taxon>Actinomycetota</taxon>
        <taxon>Actinomycetes</taxon>
        <taxon>Streptosporangiales</taxon>
        <taxon>Thermomonosporaceae</taxon>
        <taxon>Actinomadura</taxon>
    </lineage>
</organism>
<dbReference type="OrthoDB" id="5166631at2"/>
<feature type="region of interest" description="Disordered" evidence="5">
    <location>
        <begin position="162"/>
        <end position="191"/>
    </location>
</feature>
<accession>A0A4R5A823</accession>
<feature type="domain" description="OmpA-like" evidence="7">
    <location>
        <begin position="177"/>
        <end position="301"/>
    </location>
</feature>
<evidence type="ECO:0000313" key="9">
    <source>
        <dbReference type="Proteomes" id="UP000295578"/>
    </source>
</evidence>
<evidence type="ECO:0000256" key="1">
    <source>
        <dbReference type="ARBA" id="ARBA00004442"/>
    </source>
</evidence>
<name>A0A4R5A823_9ACTN</name>
<evidence type="ECO:0000256" key="6">
    <source>
        <dbReference type="SAM" id="Phobius"/>
    </source>
</evidence>
<dbReference type="RefSeq" id="WP_132203582.1">
    <property type="nucleotide sequence ID" value="NZ_SMKY01000292.1"/>
</dbReference>
<feature type="transmembrane region" description="Helical" evidence="6">
    <location>
        <begin position="63"/>
        <end position="85"/>
    </location>
</feature>
<dbReference type="PROSITE" id="PS51123">
    <property type="entry name" value="OMPA_2"/>
    <property type="match status" value="1"/>
</dbReference>
<proteinExistence type="predicted"/>
<dbReference type="AlphaFoldDB" id="A0A4R5A823"/>
<gene>
    <name evidence="8" type="ORF">E1293_38315</name>
</gene>
<keyword evidence="2 4" id="KW-0472">Membrane</keyword>